<feature type="domain" description="Histidine kinase/HSP90-like ATPase" evidence="12">
    <location>
        <begin position="28"/>
        <end position="183"/>
    </location>
</feature>
<keyword evidence="14" id="KW-1185">Reference proteome</keyword>
<proteinExistence type="inferred from homology"/>
<feature type="region of interest" description="C" evidence="10">
    <location>
        <begin position="563"/>
        <end position="634"/>
    </location>
</feature>
<dbReference type="PRINTS" id="PR00775">
    <property type="entry name" value="HEATSHOCK90"/>
</dbReference>
<dbReference type="SUPFAM" id="SSF55874">
    <property type="entry name" value="ATPase domain of HSP90 chaperone/DNA topoisomerase II/histidine kinase"/>
    <property type="match status" value="1"/>
</dbReference>
<evidence type="ECO:0000256" key="9">
    <source>
        <dbReference type="ARBA" id="ARBA00070675"/>
    </source>
</evidence>
<accession>A0A562LI94</accession>
<dbReference type="Pfam" id="PF13589">
    <property type="entry name" value="HATPase_c_3"/>
    <property type="match status" value="1"/>
</dbReference>
<dbReference type="FunFam" id="3.30.230.80:FF:000002">
    <property type="entry name" value="Molecular chaperone HtpG"/>
    <property type="match status" value="1"/>
</dbReference>
<feature type="binding site" evidence="11">
    <location>
        <position position="35"/>
    </location>
    <ligand>
        <name>ATP</name>
        <dbReference type="ChEBI" id="CHEBI:30616"/>
    </ligand>
</feature>
<dbReference type="PANTHER" id="PTHR11528">
    <property type="entry name" value="HEAT SHOCK PROTEIN 90 FAMILY MEMBER"/>
    <property type="match status" value="1"/>
</dbReference>
<dbReference type="InterPro" id="IPR037196">
    <property type="entry name" value="HSP90_C"/>
</dbReference>
<dbReference type="PIRSF" id="PIRSF002583">
    <property type="entry name" value="Hsp90"/>
    <property type="match status" value="1"/>
</dbReference>
<dbReference type="SMART" id="SM00387">
    <property type="entry name" value="HATPase_c"/>
    <property type="match status" value="1"/>
</dbReference>
<dbReference type="PROSITE" id="PS00298">
    <property type="entry name" value="HSP90"/>
    <property type="match status" value="1"/>
</dbReference>
<dbReference type="InterPro" id="IPR003594">
    <property type="entry name" value="HATPase_dom"/>
</dbReference>
<comment type="function">
    <text evidence="8 10">Molecular chaperone. Has ATPase activity.</text>
</comment>
<dbReference type="Proteomes" id="UP000316471">
    <property type="component" value="Unassembled WGS sequence"/>
</dbReference>
<evidence type="ECO:0000256" key="11">
    <source>
        <dbReference type="PIRSR" id="PIRSR002583-1"/>
    </source>
</evidence>
<feature type="binding site" evidence="11">
    <location>
        <position position="173"/>
    </location>
    <ligand>
        <name>ATP</name>
        <dbReference type="ChEBI" id="CHEBI:30616"/>
    </ligand>
</feature>
<evidence type="ECO:0000313" key="14">
    <source>
        <dbReference type="Proteomes" id="UP000316471"/>
    </source>
</evidence>
<evidence type="ECO:0000256" key="1">
    <source>
        <dbReference type="ARBA" id="ARBA00004496"/>
    </source>
</evidence>
<comment type="subcellular location">
    <subcellularLocation>
        <location evidence="1 10">Cytoplasm</location>
    </subcellularLocation>
</comment>
<comment type="caution">
    <text evidence="13">The sequence shown here is derived from an EMBL/GenBank/DDBJ whole genome shotgun (WGS) entry which is preliminary data.</text>
</comment>
<dbReference type="InterPro" id="IPR001404">
    <property type="entry name" value="Hsp90_fam"/>
</dbReference>
<feature type="binding site" evidence="11">
    <location>
        <begin position="123"/>
        <end position="128"/>
    </location>
    <ligand>
        <name>ATP</name>
        <dbReference type="ChEBI" id="CHEBI:30616"/>
    </ligand>
</feature>
<dbReference type="SUPFAM" id="SSF54211">
    <property type="entry name" value="Ribosomal protein S5 domain 2-like"/>
    <property type="match status" value="1"/>
</dbReference>
<keyword evidence="4 10" id="KW-0547">Nucleotide-binding</keyword>
<evidence type="ECO:0000256" key="6">
    <source>
        <dbReference type="ARBA" id="ARBA00023016"/>
    </source>
</evidence>
<feature type="binding site" evidence="11">
    <location>
        <position position="86"/>
    </location>
    <ligand>
        <name>ATP</name>
        <dbReference type="ChEBI" id="CHEBI:30616"/>
    </ligand>
</feature>
<comment type="subunit">
    <text evidence="10">Homodimer.</text>
</comment>
<dbReference type="NCBIfam" id="NF003555">
    <property type="entry name" value="PRK05218.1"/>
    <property type="match status" value="1"/>
</dbReference>
<evidence type="ECO:0000259" key="12">
    <source>
        <dbReference type="SMART" id="SM00387"/>
    </source>
</evidence>
<evidence type="ECO:0000256" key="3">
    <source>
        <dbReference type="ARBA" id="ARBA00022490"/>
    </source>
</evidence>
<dbReference type="Gene3D" id="1.20.120.790">
    <property type="entry name" value="Heat shock protein 90, C-terminal domain"/>
    <property type="match status" value="1"/>
</dbReference>
<dbReference type="GO" id="GO:0140662">
    <property type="term" value="F:ATP-dependent protein folding chaperone"/>
    <property type="evidence" value="ECO:0007669"/>
    <property type="project" value="InterPro"/>
</dbReference>
<dbReference type="OrthoDB" id="9802640at2"/>
<evidence type="ECO:0000313" key="13">
    <source>
        <dbReference type="EMBL" id="TWI07311.1"/>
    </source>
</evidence>
<feature type="binding site" evidence="11">
    <location>
        <position position="94"/>
    </location>
    <ligand>
        <name>ATP</name>
        <dbReference type="ChEBI" id="CHEBI:30616"/>
    </ligand>
</feature>
<dbReference type="SUPFAM" id="SSF110942">
    <property type="entry name" value="HSP90 C-terminal domain"/>
    <property type="match status" value="1"/>
</dbReference>
<dbReference type="Gene3D" id="3.30.230.80">
    <property type="match status" value="1"/>
</dbReference>
<feature type="binding site" evidence="11">
    <location>
        <position position="81"/>
    </location>
    <ligand>
        <name>ATP</name>
        <dbReference type="ChEBI" id="CHEBI:30616"/>
    </ligand>
</feature>
<feature type="region of interest" description="A; substrate-binding" evidence="10">
    <location>
        <begin position="1"/>
        <end position="345"/>
    </location>
</feature>
<gene>
    <name evidence="10" type="primary">htpG</name>
    <name evidence="13" type="ORF">IP93_02663</name>
</gene>
<keyword evidence="6 10" id="KW-0346">Stress response</keyword>
<dbReference type="RefSeq" id="WP_144816463.1">
    <property type="nucleotide sequence ID" value="NZ_VLKP01000012.1"/>
</dbReference>
<evidence type="ECO:0000256" key="7">
    <source>
        <dbReference type="ARBA" id="ARBA00023186"/>
    </source>
</evidence>
<dbReference type="InterPro" id="IPR020568">
    <property type="entry name" value="Ribosomal_Su5_D2-typ_SF"/>
</dbReference>
<keyword evidence="5 10" id="KW-0067">ATP-binding</keyword>
<keyword evidence="7 10" id="KW-0143">Chaperone</keyword>
<sequence>MTTQTETHRFQAEVQQVLHLVTHSLYSNKDVFLRELASNAADACDKLRFEALQDATLYRDQPDLTIDITWDKDARTLTIADSGIGMSRDELIGNLGTIARSGTRKFIEALSAQQKADAQLIGQFGVGFYSAFVVADKVSVESRRAGTDEAWRWTSDGEGEFTLEPVERASRGTTVTLHLKDGEDEYLDGWRLRELVRRYSDHIGFPIRMPKEKWGEDADDTADKPADAASELEVVNQASALWTRPKAELTDADYQAFYKHISHDFNEALAWSHNRVEGNQNFTSLVYLPSKAPFDFQYNRDERRGLKLYVKRVFIMDAAEQMLPAYLRFVHGVLDSDDLPLNVSRELLQGNRQLDKLKTALTKRVLDLLEKTARDDADKYLGFWHEFGNVLKEGLAEDHGNRERTAKLLRFASTRSEKVDDLTALDDYVERMKAGQKAIYYVTADGWNAARNSPQLEALRARDIEVLLLHERIDDWAIGHLHEYAGKPLRHIGKGDLDLGDLDTPADKEKREADAKAAAPLVDAVKGLLGERVKDVRVSARLTDSPACVVLEEYDVSLHLQRLLRAAGQPVPESKPVLEINPGHPLLKRLEGEQDGARREDLALLLLEQAQVAEGTALEDPAAFIQRVNRLLVQ</sequence>
<dbReference type="Pfam" id="PF00183">
    <property type="entry name" value="HSP90"/>
    <property type="match status" value="1"/>
</dbReference>
<dbReference type="FunFam" id="3.30.565.10:FF:000009">
    <property type="entry name" value="Molecular chaperone HtpG"/>
    <property type="match status" value="1"/>
</dbReference>
<dbReference type="InterPro" id="IPR020575">
    <property type="entry name" value="Hsp90_N"/>
</dbReference>
<dbReference type="InterPro" id="IPR019805">
    <property type="entry name" value="Heat_shock_protein_90_CS"/>
</dbReference>
<evidence type="ECO:0000256" key="4">
    <source>
        <dbReference type="ARBA" id="ARBA00022741"/>
    </source>
</evidence>
<dbReference type="HAMAP" id="MF_00505">
    <property type="entry name" value="HSP90"/>
    <property type="match status" value="1"/>
</dbReference>
<dbReference type="Gene3D" id="3.30.565.10">
    <property type="entry name" value="Histidine kinase-like ATPase, C-terminal domain"/>
    <property type="match status" value="1"/>
</dbReference>
<reference evidence="13 14" key="1">
    <citation type="journal article" date="2015" name="Stand. Genomic Sci.">
        <title>Genomic Encyclopedia of Bacterial and Archaeal Type Strains, Phase III: the genomes of soil and plant-associated and newly described type strains.</title>
        <authorList>
            <person name="Whitman W.B."/>
            <person name="Woyke T."/>
            <person name="Klenk H.P."/>
            <person name="Zhou Y."/>
            <person name="Lilburn T.G."/>
            <person name="Beck B.J."/>
            <person name="De Vos P."/>
            <person name="Vandamme P."/>
            <person name="Eisen J.A."/>
            <person name="Garrity G."/>
            <person name="Hugenholtz P."/>
            <person name="Kyrpides N.C."/>
        </authorList>
    </citation>
    <scope>NUCLEOTIDE SEQUENCE [LARGE SCALE GENOMIC DNA]</scope>
    <source>
        <strain evidence="13 14">CGMCC 1.10136</strain>
    </source>
</reference>
<dbReference type="EMBL" id="VLKP01000012">
    <property type="protein sequence ID" value="TWI07311.1"/>
    <property type="molecule type" value="Genomic_DNA"/>
</dbReference>
<dbReference type="GO" id="GO:0005737">
    <property type="term" value="C:cytoplasm"/>
    <property type="evidence" value="ECO:0007669"/>
    <property type="project" value="UniProtKB-SubCell"/>
</dbReference>
<comment type="similarity">
    <text evidence="2 10">Belongs to the heat shock protein 90 family.</text>
</comment>
<evidence type="ECO:0000256" key="8">
    <source>
        <dbReference type="ARBA" id="ARBA00058590"/>
    </source>
</evidence>
<comment type="caution">
    <text evidence="10">Lacks conserved residue(s) required for the propagation of feature annotation.</text>
</comment>
<evidence type="ECO:0000256" key="2">
    <source>
        <dbReference type="ARBA" id="ARBA00008239"/>
    </source>
</evidence>
<dbReference type="GO" id="GO:0016887">
    <property type="term" value="F:ATP hydrolysis activity"/>
    <property type="evidence" value="ECO:0007669"/>
    <property type="project" value="InterPro"/>
</dbReference>
<dbReference type="GO" id="GO:0005524">
    <property type="term" value="F:ATP binding"/>
    <property type="evidence" value="ECO:0007669"/>
    <property type="project" value="UniProtKB-UniRule"/>
</dbReference>
<evidence type="ECO:0000256" key="10">
    <source>
        <dbReference type="HAMAP-Rule" id="MF_00505"/>
    </source>
</evidence>
<feature type="binding site" evidence="11">
    <location>
        <begin position="101"/>
        <end position="102"/>
    </location>
    <ligand>
        <name>ATP</name>
        <dbReference type="ChEBI" id="CHEBI:30616"/>
    </ligand>
</feature>
<evidence type="ECO:0000256" key="5">
    <source>
        <dbReference type="ARBA" id="ARBA00022840"/>
    </source>
</evidence>
<dbReference type="Gene3D" id="3.40.50.11260">
    <property type="match status" value="1"/>
</dbReference>
<dbReference type="AlphaFoldDB" id="A0A562LI94"/>
<feature type="binding site" evidence="11">
    <location>
        <position position="39"/>
    </location>
    <ligand>
        <name>ATP</name>
        <dbReference type="ChEBI" id="CHEBI:30616"/>
    </ligand>
</feature>
<name>A0A562LI94_9GAMM</name>
<protein>
    <recommendedName>
        <fullName evidence="9 10">Chaperone protein HtpG</fullName>
    </recommendedName>
    <alternativeName>
        <fullName evidence="10">Heat shock protein HtpG</fullName>
    </alternativeName>
    <alternativeName>
        <fullName evidence="10">High temperature protein G</fullName>
    </alternativeName>
</protein>
<organism evidence="13 14">
    <name type="scientific">Aerolutibacter ruishenii</name>
    <dbReference type="NCBI Taxonomy" id="686800"/>
    <lineage>
        <taxon>Bacteria</taxon>
        <taxon>Pseudomonadati</taxon>
        <taxon>Pseudomonadota</taxon>
        <taxon>Gammaproteobacteria</taxon>
        <taxon>Lysobacterales</taxon>
        <taxon>Lysobacteraceae</taxon>
        <taxon>Aerolutibacter</taxon>
    </lineage>
</organism>
<keyword evidence="3 10" id="KW-0963">Cytoplasm</keyword>
<dbReference type="InterPro" id="IPR036890">
    <property type="entry name" value="HATPase_C_sf"/>
</dbReference>
<dbReference type="CDD" id="cd16927">
    <property type="entry name" value="HATPase_Hsp90-like"/>
    <property type="match status" value="1"/>
</dbReference>
<feature type="binding site" evidence="11">
    <location>
        <position position="345"/>
    </location>
    <ligand>
        <name>ATP</name>
        <dbReference type="ChEBI" id="CHEBI:30616"/>
    </ligand>
</feature>
<dbReference type="GO" id="GO:0051082">
    <property type="term" value="F:unfolded protein binding"/>
    <property type="evidence" value="ECO:0007669"/>
    <property type="project" value="UniProtKB-UniRule"/>
</dbReference>